<accession>A0A482YHD7</accession>
<evidence type="ECO:0000313" key="3">
    <source>
        <dbReference type="EMBL" id="RZV12281.1"/>
    </source>
</evidence>
<dbReference type="InterPro" id="IPR058929">
    <property type="entry name" value="Ig_halo"/>
</dbReference>
<sequence>MATTRRNTLVGTASAGTTFLAGCSSILGGNPDVVVFNRTDSELTADITLVDTDGEELLSESATIDPDNAFEHDEVLSSGTHTLSVDVEGGPSGEREFDVEDGDSLQARVDEDDIEFNKL</sequence>
<dbReference type="Proteomes" id="UP000291097">
    <property type="component" value="Unassembled WGS sequence"/>
</dbReference>
<proteinExistence type="predicted"/>
<dbReference type="OrthoDB" id="373491at2157"/>
<dbReference type="RefSeq" id="WP_130499558.1">
    <property type="nucleotide sequence ID" value="NZ_SHMP01000003.1"/>
</dbReference>
<dbReference type="Pfam" id="PF25942">
    <property type="entry name" value="Ig_halo"/>
    <property type="match status" value="1"/>
</dbReference>
<dbReference type="AlphaFoldDB" id="A0A482YHD7"/>
<organism evidence="3 4">
    <name type="scientific">Natrinema hispanicum</name>
    <dbReference type="NCBI Taxonomy" id="392421"/>
    <lineage>
        <taxon>Archaea</taxon>
        <taxon>Methanobacteriati</taxon>
        <taxon>Methanobacteriota</taxon>
        <taxon>Stenosarchaea group</taxon>
        <taxon>Halobacteria</taxon>
        <taxon>Halobacteriales</taxon>
        <taxon>Natrialbaceae</taxon>
        <taxon>Natrinema</taxon>
    </lineage>
</organism>
<evidence type="ECO:0000256" key="1">
    <source>
        <dbReference type="SAM" id="MobiDB-lite"/>
    </source>
</evidence>
<evidence type="ECO:0000313" key="4">
    <source>
        <dbReference type="Proteomes" id="UP000291097"/>
    </source>
</evidence>
<name>A0A482YHD7_9EURY</name>
<dbReference type="EMBL" id="SHMP01000003">
    <property type="protein sequence ID" value="RZV12281.1"/>
    <property type="molecule type" value="Genomic_DNA"/>
</dbReference>
<feature type="compositionally biased region" description="Acidic residues" evidence="1">
    <location>
        <begin position="110"/>
        <end position="119"/>
    </location>
</feature>
<feature type="domain" description="Ig-like" evidence="2">
    <location>
        <begin position="50"/>
        <end position="106"/>
    </location>
</feature>
<dbReference type="PROSITE" id="PS51257">
    <property type="entry name" value="PROKAR_LIPOPROTEIN"/>
    <property type="match status" value="1"/>
</dbReference>
<gene>
    <name evidence="3" type="ORF">BDK88_1182</name>
</gene>
<feature type="region of interest" description="Disordered" evidence="1">
    <location>
        <begin position="77"/>
        <end position="119"/>
    </location>
</feature>
<protein>
    <recommendedName>
        <fullName evidence="2">Ig-like domain-containing protein</fullName>
    </recommendedName>
</protein>
<comment type="caution">
    <text evidence="3">The sequence shown here is derived from an EMBL/GenBank/DDBJ whole genome shotgun (WGS) entry which is preliminary data.</text>
</comment>
<evidence type="ECO:0000259" key="2">
    <source>
        <dbReference type="Pfam" id="PF25942"/>
    </source>
</evidence>
<reference evidence="3 4" key="1">
    <citation type="submission" date="2019-02" db="EMBL/GenBank/DDBJ databases">
        <title>Genomic Encyclopedia of Archaeal and Bacterial Type Strains, Phase II (KMG-II): from individual species to whole genera.</title>
        <authorList>
            <person name="Goeker M."/>
        </authorList>
    </citation>
    <scope>NUCLEOTIDE SEQUENCE [LARGE SCALE GENOMIC DNA]</scope>
    <source>
        <strain evidence="3 4">DSM 18328</strain>
    </source>
</reference>